<name>I4C8Y5_DESTA</name>
<dbReference type="AlphaFoldDB" id="I4C8Y5"/>
<reference evidence="2" key="1">
    <citation type="submission" date="2012-06" db="EMBL/GenBank/DDBJ databases">
        <title>Complete sequence of chromosome of Desulfomonile tiedjei DSM 6799.</title>
        <authorList>
            <person name="Lucas S."/>
            <person name="Copeland A."/>
            <person name="Lapidus A."/>
            <person name="Glavina del Rio T."/>
            <person name="Dalin E."/>
            <person name="Tice H."/>
            <person name="Bruce D."/>
            <person name="Goodwin L."/>
            <person name="Pitluck S."/>
            <person name="Peters L."/>
            <person name="Ovchinnikova G."/>
            <person name="Zeytun A."/>
            <person name="Lu M."/>
            <person name="Kyrpides N."/>
            <person name="Mavromatis K."/>
            <person name="Ivanova N."/>
            <person name="Brettin T."/>
            <person name="Detter J.C."/>
            <person name="Han C."/>
            <person name="Larimer F."/>
            <person name="Land M."/>
            <person name="Hauser L."/>
            <person name="Markowitz V."/>
            <person name="Cheng J.-F."/>
            <person name="Hugenholtz P."/>
            <person name="Woyke T."/>
            <person name="Wu D."/>
            <person name="Spring S."/>
            <person name="Schroeder M."/>
            <person name="Brambilla E."/>
            <person name="Klenk H.-P."/>
            <person name="Eisen J.A."/>
        </authorList>
    </citation>
    <scope>NUCLEOTIDE SEQUENCE [LARGE SCALE GENOMIC DNA]</scope>
    <source>
        <strain evidence="2">ATCC 49306 / DSM 6799 / DCB-1</strain>
    </source>
</reference>
<dbReference type="RefSeq" id="WP_014811160.1">
    <property type="nucleotide sequence ID" value="NC_018025.1"/>
</dbReference>
<keyword evidence="2" id="KW-1185">Reference proteome</keyword>
<dbReference type="Proteomes" id="UP000006055">
    <property type="component" value="Chromosome"/>
</dbReference>
<dbReference type="EMBL" id="CP003360">
    <property type="protein sequence ID" value="AFM26026.1"/>
    <property type="molecule type" value="Genomic_DNA"/>
</dbReference>
<gene>
    <name evidence="1" type="ordered locus">Desti_3371</name>
</gene>
<proteinExistence type="predicted"/>
<organism evidence="1 2">
    <name type="scientific">Desulfomonile tiedjei (strain ATCC 49306 / DSM 6799 / DCB-1)</name>
    <dbReference type="NCBI Taxonomy" id="706587"/>
    <lineage>
        <taxon>Bacteria</taxon>
        <taxon>Pseudomonadati</taxon>
        <taxon>Thermodesulfobacteriota</taxon>
        <taxon>Desulfomonilia</taxon>
        <taxon>Desulfomonilales</taxon>
        <taxon>Desulfomonilaceae</taxon>
        <taxon>Desulfomonile</taxon>
    </lineage>
</organism>
<evidence type="ECO:0000313" key="2">
    <source>
        <dbReference type="Proteomes" id="UP000006055"/>
    </source>
</evidence>
<evidence type="ECO:0000313" key="1">
    <source>
        <dbReference type="EMBL" id="AFM26026.1"/>
    </source>
</evidence>
<accession>I4C8Y5</accession>
<protein>
    <submittedName>
        <fullName evidence="1">Uncharacterized protein</fullName>
    </submittedName>
</protein>
<sequence length="166" mass="19258">MSAYDCNHDDYAGPYFLSRECTADLMSSAQQKFFNPQAMRDFNDALSEGYFVNSQFKCRGWKNISNHYLAWCMKWQIPYITFHPRGKLATLSFVLRIADRTLTQWAYEEADELVFDHVVKFNAKPVSTPICIQIGKISVDDIEEVGFQLVDLAAYRSYKIQWPKVA</sequence>
<dbReference type="HOGENOM" id="CLU_1600084_0_0_7"/>
<dbReference type="KEGG" id="dti:Desti_3371"/>